<dbReference type="Gene3D" id="2.60.200.40">
    <property type="match status" value="1"/>
</dbReference>
<evidence type="ECO:0000256" key="7">
    <source>
        <dbReference type="ARBA" id="ARBA00023209"/>
    </source>
</evidence>
<evidence type="ECO:0000256" key="4">
    <source>
        <dbReference type="ARBA" id="ARBA00022741"/>
    </source>
</evidence>
<keyword evidence="7" id="KW-0594">Phospholipid biosynthesis</keyword>
<protein>
    <submittedName>
        <fullName evidence="10">Diacylglycerol kinase</fullName>
    </submittedName>
</protein>
<name>A0ABN2LTW6_9MICO</name>
<keyword evidence="5 10" id="KW-0418">Kinase</keyword>
<dbReference type="GO" id="GO:0016301">
    <property type="term" value="F:kinase activity"/>
    <property type="evidence" value="ECO:0007669"/>
    <property type="project" value="UniProtKB-KW"/>
</dbReference>
<dbReference type="InterPro" id="IPR016064">
    <property type="entry name" value="NAD/diacylglycerol_kinase_sf"/>
</dbReference>
<dbReference type="Proteomes" id="UP001500851">
    <property type="component" value="Unassembled WGS sequence"/>
</dbReference>
<evidence type="ECO:0000313" key="10">
    <source>
        <dbReference type="EMBL" id="GAA1799156.1"/>
    </source>
</evidence>
<dbReference type="Gene3D" id="3.40.50.10330">
    <property type="entry name" value="Probable inorganic polyphosphate/atp-NAD kinase, domain 1"/>
    <property type="match status" value="1"/>
</dbReference>
<comment type="cofactor">
    <cofactor evidence="1">
        <name>Mg(2+)</name>
        <dbReference type="ChEBI" id="CHEBI:18420"/>
    </cofactor>
</comment>
<keyword evidence="4" id="KW-0547">Nucleotide-binding</keyword>
<keyword evidence="8" id="KW-1208">Phospholipid metabolism</keyword>
<keyword evidence="3" id="KW-0808">Transferase</keyword>
<comment type="similarity">
    <text evidence="2">Belongs to the diacylglycerol/lipid kinase family.</text>
</comment>
<evidence type="ECO:0000256" key="5">
    <source>
        <dbReference type="ARBA" id="ARBA00022777"/>
    </source>
</evidence>
<dbReference type="SMART" id="SM00046">
    <property type="entry name" value="DAGKc"/>
    <property type="match status" value="1"/>
</dbReference>
<keyword evidence="7" id="KW-0444">Lipid biosynthesis</keyword>
<dbReference type="PANTHER" id="PTHR12358">
    <property type="entry name" value="SPHINGOSINE KINASE"/>
    <property type="match status" value="1"/>
</dbReference>
<keyword evidence="11" id="KW-1185">Reference proteome</keyword>
<dbReference type="InterPro" id="IPR045540">
    <property type="entry name" value="YegS/DAGK_C"/>
</dbReference>
<reference evidence="10 11" key="1">
    <citation type="journal article" date="2019" name="Int. J. Syst. Evol. Microbiol.">
        <title>The Global Catalogue of Microorganisms (GCM) 10K type strain sequencing project: providing services to taxonomists for standard genome sequencing and annotation.</title>
        <authorList>
            <consortium name="The Broad Institute Genomics Platform"/>
            <consortium name="The Broad Institute Genome Sequencing Center for Infectious Disease"/>
            <person name="Wu L."/>
            <person name="Ma J."/>
        </authorList>
    </citation>
    <scope>NUCLEOTIDE SEQUENCE [LARGE SCALE GENOMIC DNA]</scope>
    <source>
        <strain evidence="10 11">JCM 14736</strain>
    </source>
</reference>
<dbReference type="PROSITE" id="PS50146">
    <property type="entry name" value="DAGK"/>
    <property type="match status" value="1"/>
</dbReference>
<evidence type="ECO:0000256" key="6">
    <source>
        <dbReference type="ARBA" id="ARBA00022840"/>
    </source>
</evidence>
<evidence type="ECO:0000256" key="1">
    <source>
        <dbReference type="ARBA" id="ARBA00001946"/>
    </source>
</evidence>
<dbReference type="Pfam" id="PF00781">
    <property type="entry name" value="DAGK_cat"/>
    <property type="match status" value="1"/>
</dbReference>
<dbReference type="InterPro" id="IPR017438">
    <property type="entry name" value="ATP-NAD_kinase_N"/>
</dbReference>
<dbReference type="PANTHER" id="PTHR12358:SF106">
    <property type="entry name" value="LIPID KINASE YEGS"/>
    <property type="match status" value="1"/>
</dbReference>
<evidence type="ECO:0000259" key="9">
    <source>
        <dbReference type="PROSITE" id="PS50146"/>
    </source>
</evidence>
<dbReference type="InterPro" id="IPR050187">
    <property type="entry name" value="Lipid_Phosphate_FormReg"/>
</dbReference>
<evidence type="ECO:0000256" key="3">
    <source>
        <dbReference type="ARBA" id="ARBA00022679"/>
    </source>
</evidence>
<accession>A0ABN2LTW6</accession>
<organism evidence="10 11">
    <name type="scientific">Leucobacter iarius</name>
    <dbReference type="NCBI Taxonomy" id="333963"/>
    <lineage>
        <taxon>Bacteria</taxon>
        <taxon>Bacillati</taxon>
        <taxon>Actinomycetota</taxon>
        <taxon>Actinomycetes</taxon>
        <taxon>Micrococcales</taxon>
        <taxon>Microbacteriaceae</taxon>
        <taxon>Leucobacter</taxon>
    </lineage>
</organism>
<dbReference type="Pfam" id="PF19279">
    <property type="entry name" value="YegS_C"/>
    <property type="match status" value="1"/>
</dbReference>
<keyword evidence="7" id="KW-0443">Lipid metabolism</keyword>
<proteinExistence type="inferred from homology"/>
<feature type="domain" description="DAGKc" evidence="9">
    <location>
        <begin position="28"/>
        <end position="160"/>
    </location>
</feature>
<comment type="caution">
    <text evidence="10">The sequence shown here is derived from an EMBL/GenBank/DDBJ whole genome shotgun (WGS) entry which is preliminary data.</text>
</comment>
<dbReference type="InterPro" id="IPR001206">
    <property type="entry name" value="Diacylglycerol_kinase_cat_dom"/>
</dbReference>
<keyword evidence="6" id="KW-0067">ATP-binding</keyword>
<dbReference type="SUPFAM" id="SSF111331">
    <property type="entry name" value="NAD kinase/diacylglycerol kinase-like"/>
    <property type="match status" value="1"/>
</dbReference>
<evidence type="ECO:0000256" key="8">
    <source>
        <dbReference type="ARBA" id="ARBA00023264"/>
    </source>
</evidence>
<sequence>MRLRLGRIRPHHRRFIEYSGAMNTDGVDDDLPFGLVVNPFSALGRGKRAAVRTARALAARGVRVVPISGRDAAHCREQLRAATGTGLRGLVLVGGDGILGLVLQVPEARRLPLGIVPAGSGNDFARQFGLPHDPVAAVARILAAESAPRAVDLGVVLLPDPERPGQKREHWFAGGLSVGFDAAVNRRANAIRLPLGPFRYHLALIVEVLAIAPRAFSVRWSRSADAGQDPAGRRAFTGLLATVMNIRAIGGGIPLTPQAEPDDGALDLLMVDACSTVRLLSVLGVLARGRHARLPEVRMERAERVGIEAGSEIAYADGEPVGVGPFEVSVAPGALRLLA</sequence>
<evidence type="ECO:0000256" key="2">
    <source>
        <dbReference type="ARBA" id="ARBA00005983"/>
    </source>
</evidence>
<dbReference type="EMBL" id="BAAAOB010000005">
    <property type="protein sequence ID" value="GAA1799156.1"/>
    <property type="molecule type" value="Genomic_DNA"/>
</dbReference>
<evidence type="ECO:0000313" key="11">
    <source>
        <dbReference type="Proteomes" id="UP001500851"/>
    </source>
</evidence>
<gene>
    <name evidence="10" type="ORF">GCM10009768_30240</name>
</gene>